<dbReference type="GO" id="GO:0003700">
    <property type="term" value="F:DNA-binding transcription factor activity"/>
    <property type="evidence" value="ECO:0007669"/>
    <property type="project" value="InterPro"/>
</dbReference>
<dbReference type="Pfam" id="PF12802">
    <property type="entry name" value="MarR_2"/>
    <property type="match status" value="1"/>
</dbReference>
<evidence type="ECO:0000256" key="3">
    <source>
        <dbReference type="ARBA" id="ARBA00023163"/>
    </source>
</evidence>
<keyword evidence="3" id="KW-0804">Transcription</keyword>
<dbReference type="SMART" id="SM00347">
    <property type="entry name" value="HTH_MARR"/>
    <property type="match status" value="1"/>
</dbReference>
<evidence type="ECO:0000259" key="4">
    <source>
        <dbReference type="PROSITE" id="PS50995"/>
    </source>
</evidence>
<dbReference type="SUPFAM" id="SSF46785">
    <property type="entry name" value="Winged helix' DNA-binding domain"/>
    <property type="match status" value="1"/>
</dbReference>
<sequence>MPGPEPRLVDLLTAAQRVLWRELGERLAEENVGVEQWRVLRALAEAEGMSMRELAERVQVPAPSLTRLVDSLVDQARVYRRQSVHDGRRIDVHLSATGRELLDRLEAIAAAHERQVTASLGRPNGEVTATVAALARLSPPLLLSAQPDS</sequence>
<keyword evidence="2" id="KW-0238">DNA-binding</keyword>
<dbReference type="PANTHER" id="PTHR33164:SF64">
    <property type="entry name" value="TRANSCRIPTIONAL REGULATOR SLYA"/>
    <property type="match status" value="1"/>
</dbReference>
<dbReference type="GO" id="GO:0003677">
    <property type="term" value="F:DNA binding"/>
    <property type="evidence" value="ECO:0007669"/>
    <property type="project" value="UniProtKB-KW"/>
</dbReference>
<dbReference type="AlphaFoldDB" id="V5RN16"/>
<name>V5RN16_9PSEU</name>
<accession>V5RN16</accession>
<dbReference type="GO" id="GO:0006950">
    <property type="term" value="P:response to stress"/>
    <property type="evidence" value="ECO:0007669"/>
    <property type="project" value="TreeGrafter"/>
</dbReference>
<evidence type="ECO:0000313" key="5">
    <source>
        <dbReference type="EMBL" id="AHB38500.1"/>
    </source>
</evidence>
<dbReference type="InterPro" id="IPR036388">
    <property type="entry name" value="WH-like_DNA-bd_sf"/>
</dbReference>
<protein>
    <submittedName>
        <fullName evidence="5">MarR-like transcriptional regulator</fullName>
    </submittedName>
</protein>
<evidence type="ECO:0000256" key="1">
    <source>
        <dbReference type="ARBA" id="ARBA00023015"/>
    </source>
</evidence>
<dbReference type="PROSITE" id="PS50995">
    <property type="entry name" value="HTH_MARR_2"/>
    <property type="match status" value="1"/>
</dbReference>
<dbReference type="InterPro" id="IPR036390">
    <property type="entry name" value="WH_DNA-bd_sf"/>
</dbReference>
<dbReference type="PANTHER" id="PTHR33164">
    <property type="entry name" value="TRANSCRIPTIONAL REGULATOR, MARR FAMILY"/>
    <property type="match status" value="1"/>
</dbReference>
<dbReference type="EMBL" id="KF647219">
    <property type="protein sequence ID" value="AHB38500.1"/>
    <property type="molecule type" value="Genomic_DNA"/>
</dbReference>
<dbReference type="InterPro" id="IPR039422">
    <property type="entry name" value="MarR/SlyA-like"/>
</dbReference>
<organism evidence="5">
    <name type="scientific">Goodfellowiella coeruleoviolacea</name>
    <dbReference type="NCBI Taxonomy" id="334858"/>
    <lineage>
        <taxon>Bacteria</taxon>
        <taxon>Bacillati</taxon>
        <taxon>Actinomycetota</taxon>
        <taxon>Actinomycetes</taxon>
        <taxon>Pseudonocardiales</taxon>
        <taxon>Pseudonocardiaceae</taxon>
        <taxon>Goodfellowiella</taxon>
    </lineage>
</organism>
<dbReference type="Gene3D" id="1.10.10.10">
    <property type="entry name" value="Winged helix-like DNA-binding domain superfamily/Winged helix DNA-binding domain"/>
    <property type="match status" value="1"/>
</dbReference>
<dbReference type="InterPro" id="IPR000835">
    <property type="entry name" value="HTH_MarR-typ"/>
</dbReference>
<feature type="domain" description="HTH marR-type" evidence="4">
    <location>
        <begin position="5"/>
        <end position="139"/>
    </location>
</feature>
<evidence type="ECO:0000256" key="2">
    <source>
        <dbReference type="ARBA" id="ARBA00023125"/>
    </source>
</evidence>
<reference evidence="5" key="1">
    <citation type="journal article" date="2013" name="ACS Chem. Biol.">
        <title>Genetic Basis for the Biosynthesis of the Pharmaceutically Important Class of Epoxyketone Proteasome Inhibitors.</title>
        <authorList>
            <person name="Schorn M."/>
            <person name="Zettler J."/>
            <person name="Noel J.P."/>
            <person name="Dorrestein P.C."/>
            <person name="Moore B.S."/>
            <person name="Kaysser L."/>
        </authorList>
    </citation>
    <scope>NUCLEOTIDE SEQUENCE</scope>
    <source>
        <strain evidence="5">ATCC 53904</strain>
    </source>
</reference>
<keyword evidence="1" id="KW-0805">Transcription regulation</keyword>
<proteinExistence type="predicted"/>